<dbReference type="Proteomes" id="UP000783686">
    <property type="component" value="Unassembled WGS sequence"/>
</dbReference>
<dbReference type="SUPFAM" id="SSF53335">
    <property type="entry name" value="S-adenosyl-L-methionine-dependent methyltransferases"/>
    <property type="match status" value="1"/>
</dbReference>
<dbReference type="GO" id="GO:0016274">
    <property type="term" value="F:protein-arginine N-methyltransferase activity"/>
    <property type="evidence" value="ECO:0007669"/>
    <property type="project" value="InterPro"/>
</dbReference>
<evidence type="ECO:0000256" key="1">
    <source>
        <dbReference type="ARBA" id="ARBA00022691"/>
    </source>
</evidence>
<dbReference type="GO" id="GO:0042054">
    <property type="term" value="F:histone methyltransferase activity"/>
    <property type="evidence" value="ECO:0007669"/>
    <property type="project" value="TreeGrafter"/>
</dbReference>
<dbReference type="EMBL" id="CAJFDH010000004">
    <property type="protein sequence ID" value="CAD5218165.1"/>
    <property type="molecule type" value="Genomic_DNA"/>
</dbReference>
<protein>
    <recommendedName>
        <fullName evidence="4">Protein arginine N-methyltransferase</fullName>
    </recommendedName>
</protein>
<dbReference type="Gene3D" id="2.70.160.11">
    <property type="entry name" value="Hnrnp arginine n-methyltransferase1"/>
    <property type="match status" value="1"/>
</dbReference>
<accession>A0A811KSA5</accession>
<dbReference type="EMBL" id="CAJFCW020000004">
    <property type="protein sequence ID" value="CAG9109460.1"/>
    <property type="molecule type" value="Genomic_DNA"/>
</dbReference>
<dbReference type="InterPro" id="IPR029063">
    <property type="entry name" value="SAM-dependent_MTases_sf"/>
</dbReference>
<dbReference type="InterPro" id="IPR025799">
    <property type="entry name" value="Arg_MeTrfase"/>
</dbReference>
<dbReference type="PANTHER" id="PTHR11006">
    <property type="entry name" value="PROTEIN ARGININE N-METHYLTRANSFERASE"/>
    <property type="match status" value="1"/>
</dbReference>
<dbReference type="Proteomes" id="UP000614601">
    <property type="component" value="Unassembled WGS sequence"/>
</dbReference>
<comment type="caution">
    <text evidence="2">The sequence shown here is derived from an EMBL/GenBank/DDBJ whole genome shotgun (WGS) entry which is preliminary data.</text>
</comment>
<evidence type="ECO:0000313" key="3">
    <source>
        <dbReference type="Proteomes" id="UP000614601"/>
    </source>
</evidence>
<dbReference type="AlphaFoldDB" id="A0A811KSA5"/>
<keyword evidence="3" id="KW-1185">Reference proteome</keyword>
<organism evidence="2 3">
    <name type="scientific">Bursaphelenchus okinawaensis</name>
    <dbReference type="NCBI Taxonomy" id="465554"/>
    <lineage>
        <taxon>Eukaryota</taxon>
        <taxon>Metazoa</taxon>
        <taxon>Ecdysozoa</taxon>
        <taxon>Nematoda</taxon>
        <taxon>Chromadorea</taxon>
        <taxon>Rhabditida</taxon>
        <taxon>Tylenchina</taxon>
        <taxon>Tylenchomorpha</taxon>
        <taxon>Aphelenchoidea</taxon>
        <taxon>Aphelenchoididae</taxon>
        <taxon>Bursaphelenchus</taxon>
    </lineage>
</organism>
<dbReference type="GO" id="GO:0005634">
    <property type="term" value="C:nucleus"/>
    <property type="evidence" value="ECO:0007669"/>
    <property type="project" value="TreeGrafter"/>
</dbReference>
<gene>
    <name evidence="2" type="ORF">BOKJ2_LOCUS7375</name>
</gene>
<dbReference type="OrthoDB" id="5980806at2759"/>
<name>A0A811KSA5_9BILA</name>
<keyword evidence="1" id="KW-0949">S-adenosyl-L-methionine</keyword>
<dbReference type="PANTHER" id="PTHR11006:SF60">
    <property type="entry name" value="PROTEIN ARGININE N-METHYLTRANSFERASE 9"/>
    <property type="match status" value="1"/>
</dbReference>
<evidence type="ECO:0008006" key="4">
    <source>
        <dbReference type="Google" id="ProtNLM"/>
    </source>
</evidence>
<sequence length="631" mass="71839">MKIHRNIPSICMLIDMRMANSADFLINDLENLRTSFFDQWHWRMINDATRNEAFNRGIELVLKEVEKTHDSNMTIMDLGCGTGLLTVMLGNNISLCSKISEPQCIYALDSNYTCSVVTQKVIEKNGISAQVFNMKSTDFESMPTGRYLDLIISETLDCAIFGEHFCSSLLDLHDRFEGPVPFRVVPKRASLYAQAIYSPELAKDYSKNLKNGILMSNPVVYMQNNTYAVTYDCTYMDKIDYQALSQPVNAISIDFETVEELRKVVDNEVRKSVKFNVKAGLRPTAIMAWFECETYPGVEFSTKPGNSSCWPQAVFTLIFRDDPLAEDTELNFMFYIENEQCFFISQETIGFDCVQKGEFEFKLLNCEKLINFFQEFIDKSTDVVLNYTGLILEPKEVKEKRSKLGKEEGAGKIRNCLEKVHIEAELSEASTIAVFPFDSRGTFTPDGTIFCQASSMFNKQIFPCAMRIHAQMFRSDELMNCAKLVPKEKRGRVYCNVDLDTIESMHIRYFEEVDINKMDITILSDEVEAIKVGLKFEKLQNSTSTTTLITAGPADGILYWHELEGPSGQKFSFKRDYGIVKAFIFAERHGVEGQNVVLNTTFQNGQFTFAVPTFDEPSESRFYATFSGTVL</sequence>
<dbReference type="Gene3D" id="3.40.50.150">
    <property type="entry name" value="Vaccinia Virus protein VP39"/>
    <property type="match status" value="1"/>
</dbReference>
<evidence type="ECO:0000313" key="2">
    <source>
        <dbReference type="EMBL" id="CAD5218165.1"/>
    </source>
</evidence>
<reference evidence="2" key="1">
    <citation type="submission" date="2020-09" db="EMBL/GenBank/DDBJ databases">
        <authorList>
            <person name="Kikuchi T."/>
        </authorList>
    </citation>
    <scope>NUCLEOTIDE SEQUENCE</scope>
    <source>
        <strain evidence="2">SH1</strain>
    </source>
</reference>
<proteinExistence type="predicted"/>